<dbReference type="Proteomes" id="UP001501676">
    <property type="component" value="Unassembled WGS sequence"/>
</dbReference>
<dbReference type="RefSeq" id="WP_345726989.1">
    <property type="nucleotide sequence ID" value="NZ_BAAAYN010000006.1"/>
</dbReference>
<organism evidence="1 2">
    <name type="scientific">Cryptosporangium minutisporangium</name>
    <dbReference type="NCBI Taxonomy" id="113569"/>
    <lineage>
        <taxon>Bacteria</taxon>
        <taxon>Bacillati</taxon>
        <taxon>Actinomycetota</taxon>
        <taxon>Actinomycetes</taxon>
        <taxon>Cryptosporangiales</taxon>
        <taxon>Cryptosporangiaceae</taxon>
        <taxon>Cryptosporangium</taxon>
    </lineage>
</organism>
<evidence type="ECO:0000313" key="2">
    <source>
        <dbReference type="Proteomes" id="UP001501676"/>
    </source>
</evidence>
<evidence type="ECO:0008006" key="3">
    <source>
        <dbReference type="Google" id="ProtNLM"/>
    </source>
</evidence>
<keyword evidence="2" id="KW-1185">Reference proteome</keyword>
<evidence type="ECO:0000313" key="1">
    <source>
        <dbReference type="EMBL" id="GAA3384066.1"/>
    </source>
</evidence>
<name>A0ABP6STA8_9ACTN</name>
<gene>
    <name evidence="1" type="ORF">GCM10020369_12360</name>
</gene>
<accession>A0ABP6STA8</accession>
<reference evidence="2" key="1">
    <citation type="journal article" date="2019" name="Int. J. Syst. Evol. Microbiol.">
        <title>The Global Catalogue of Microorganisms (GCM) 10K type strain sequencing project: providing services to taxonomists for standard genome sequencing and annotation.</title>
        <authorList>
            <consortium name="The Broad Institute Genomics Platform"/>
            <consortium name="The Broad Institute Genome Sequencing Center for Infectious Disease"/>
            <person name="Wu L."/>
            <person name="Ma J."/>
        </authorList>
    </citation>
    <scope>NUCLEOTIDE SEQUENCE [LARGE SCALE GENOMIC DNA]</scope>
    <source>
        <strain evidence="2">JCM 9458</strain>
    </source>
</reference>
<protein>
    <recommendedName>
        <fullName evidence="3">(2Fe-2S) ferredoxin domain-containing protein</fullName>
    </recommendedName>
</protein>
<dbReference type="CDD" id="cd02980">
    <property type="entry name" value="TRX_Fd_family"/>
    <property type="match status" value="1"/>
</dbReference>
<sequence length="119" mass="12122">MPSSERTRTTTGAVVVTCGGRRCQALSGGSPETLRAAVRNTAGAVLIRSQGCLGPCVWAPVALVAPRQGAGGPLLAATLLGPLHRPADVGSLADWVRQGGPDTTPVPPDLRALVRHELG</sequence>
<comment type="caution">
    <text evidence="1">The sequence shown here is derived from an EMBL/GenBank/DDBJ whole genome shotgun (WGS) entry which is preliminary data.</text>
</comment>
<dbReference type="EMBL" id="BAAAYN010000006">
    <property type="protein sequence ID" value="GAA3384066.1"/>
    <property type="molecule type" value="Genomic_DNA"/>
</dbReference>
<proteinExistence type="predicted"/>